<protein>
    <submittedName>
        <fullName evidence="2">FecR/PupR family sigma factor regulator</fullName>
    </submittedName>
</protein>
<dbReference type="RefSeq" id="WP_143488965.1">
    <property type="nucleotide sequence ID" value="NZ_VJOY01000009.1"/>
</dbReference>
<dbReference type="Pfam" id="PF16220">
    <property type="entry name" value="DUF4880"/>
    <property type="match status" value="1"/>
</dbReference>
<evidence type="ECO:0000259" key="1">
    <source>
        <dbReference type="Pfam" id="PF16220"/>
    </source>
</evidence>
<gene>
    <name evidence="2" type="ORF">FM069_13915</name>
</gene>
<organism evidence="2 3">
    <name type="scientific">Pseudomonas mangiferae</name>
    <dbReference type="NCBI Taxonomy" id="2593654"/>
    <lineage>
        <taxon>Bacteria</taxon>
        <taxon>Pseudomonadati</taxon>
        <taxon>Pseudomonadota</taxon>
        <taxon>Gammaproteobacteria</taxon>
        <taxon>Pseudomonadales</taxon>
        <taxon>Pseudomonadaceae</taxon>
        <taxon>Pseudomonas</taxon>
    </lineage>
</organism>
<dbReference type="InterPro" id="IPR032623">
    <property type="entry name" value="FecR_N"/>
</dbReference>
<reference evidence="2 3" key="1">
    <citation type="submission" date="2019-07" db="EMBL/GenBank/DDBJ databases">
        <title>Pseudomonas mangiferae sp. nov., isolated from bark of mango tree in Thailand.</title>
        <authorList>
            <person name="Srisuk N."/>
            <person name="Anurat P."/>
        </authorList>
    </citation>
    <scope>NUCLEOTIDE SEQUENCE [LARGE SCALE GENOMIC DNA]</scope>
    <source>
        <strain evidence="2 3">DMKU_BBB3-04</strain>
    </source>
</reference>
<dbReference type="OrthoDB" id="6991269at2"/>
<feature type="domain" description="FecR N-terminal" evidence="1">
    <location>
        <begin position="12"/>
        <end position="54"/>
    </location>
</feature>
<evidence type="ECO:0000313" key="2">
    <source>
        <dbReference type="EMBL" id="TRX74227.1"/>
    </source>
</evidence>
<proteinExistence type="predicted"/>
<dbReference type="EMBL" id="VJOY01000009">
    <property type="protein sequence ID" value="TRX74227.1"/>
    <property type="molecule type" value="Genomic_DNA"/>
</dbReference>
<evidence type="ECO:0000313" key="3">
    <source>
        <dbReference type="Proteomes" id="UP000315235"/>
    </source>
</evidence>
<comment type="caution">
    <text evidence="2">The sequence shown here is derived from an EMBL/GenBank/DDBJ whole genome shotgun (WGS) entry which is preliminary data.</text>
</comment>
<keyword evidence="3" id="KW-1185">Reference proteome</keyword>
<accession>A0A553GXJ6</accession>
<dbReference type="Proteomes" id="UP000315235">
    <property type="component" value="Unassembled WGS sequence"/>
</dbReference>
<dbReference type="AlphaFoldDB" id="A0A553GXJ6"/>
<sequence length="120" mass="13116">MSGPSAPRSPEDAASAWYVRLQNPELPASERIDFRRWLDADPRHSQAFSDVERLWQALRQPARHLGASGWHRRGGQPLLNASLRGSALLAALLALAILLWSESARAPDPVAPAAPAVQPR</sequence>
<name>A0A553GXJ6_9PSED</name>